<dbReference type="Gene3D" id="3.30.1540.20">
    <property type="entry name" value="MutL, C-terminal domain, dimerisation subdomain"/>
    <property type="match status" value="1"/>
</dbReference>
<dbReference type="Gene3D" id="3.30.565.10">
    <property type="entry name" value="Histidine kinase-like ATPase, C-terminal domain"/>
    <property type="match status" value="1"/>
</dbReference>
<evidence type="ECO:0000256" key="2">
    <source>
        <dbReference type="ARBA" id="ARBA00021975"/>
    </source>
</evidence>
<dbReference type="InterPro" id="IPR013507">
    <property type="entry name" value="DNA_mismatch_S5_2-like"/>
</dbReference>
<dbReference type="Pfam" id="PF08676">
    <property type="entry name" value="MutL_C"/>
    <property type="match status" value="1"/>
</dbReference>
<dbReference type="InterPro" id="IPR038973">
    <property type="entry name" value="MutL/Mlh/Pms-like"/>
</dbReference>
<dbReference type="InterPro" id="IPR002099">
    <property type="entry name" value="MutL/Mlh/PMS"/>
</dbReference>
<dbReference type="InterPro" id="IPR014790">
    <property type="entry name" value="MutL_C"/>
</dbReference>
<dbReference type="PANTHER" id="PTHR10073:SF12">
    <property type="entry name" value="DNA MISMATCH REPAIR PROTEIN MLH1"/>
    <property type="match status" value="1"/>
</dbReference>
<dbReference type="GO" id="GO:0032300">
    <property type="term" value="C:mismatch repair complex"/>
    <property type="evidence" value="ECO:0007669"/>
    <property type="project" value="InterPro"/>
</dbReference>
<comment type="similarity">
    <text evidence="1 5">Belongs to the DNA mismatch repair MutL/HexB family.</text>
</comment>
<dbReference type="SUPFAM" id="SSF118116">
    <property type="entry name" value="DNA mismatch repair protein MutL"/>
    <property type="match status" value="1"/>
</dbReference>
<dbReference type="InterPro" id="IPR020667">
    <property type="entry name" value="DNA_mismatch_repair_MutL"/>
</dbReference>
<dbReference type="SUPFAM" id="SSF54211">
    <property type="entry name" value="Ribosomal protein S5 domain 2-like"/>
    <property type="match status" value="1"/>
</dbReference>
<dbReference type="GO" id="GO:0030983">
    <property type="term" value="F:mismatched DNA binding"/>
    <property type="evidence" value="ECO:0007669"/>
    <property type="project" value="InterPro"/>
</dbReference>
<feature type="compositionally biased region" description="Polar residues" evidence="6">
    <location>
        <begin position="424"/>
        <end position="433"/>
    </location>
</feature>
<dbReference type="CDD" id="cd16926">
    <property type="entry name" value="HATPase_MutL-MLH-PMS-like"/>
    <property type="match status" value="1"/>
</dbReference>
<dbReference type="SUPFAM" id="SSF55874">
    <property type="entry name" value="ATPase domain of HSP90 chaperone/DNA topoisomerase II/histidine kinase"/>
    <property type="match status" value="1"/>
</dbReference>
<dbReference type="PROSITE" id="PS00058">
    <property type="entry name" value="DNA_MISMATCH_REPAIR_1"/>
    <property type="match status" value="1"/>
</dbReference>
<dbReference type="InterPro" id="IPR014762">
    <property type="entry name" value="DNA_mismatch_repair_CS"/>
</dbReference>
<dbReference type="Pfam" id="PF01119">
    <property type="entry name" value="DNA_mis_repair"/>
    <property type="match status" value="1"/>
</dbReference>
<dbReference type="Pfam" id="PF13589">
    <property type="entry name" value="HATPase_c_3"/>
    <property type="match status" value="1"/>
</dbReference>
<proteinExistence type="inferred from homology"/>
<feature type="region of interest" description="Disordered" evidence="6">
    <location>
        <begin position="411"/>
        <end position="433"/>
    </location>
</feature>
<feature type="domain" description="MutL C-terminal dimerisation" evidence="7">
    <location>
        <begin position="580"/>
        <end position="713"/>
    </location>
</feature>
<evidence type="ECO:0000256" key="6">
    <source>
        <dbReference type="SAM" id="MobiDB-lite"/>
    </source>
</evidence>
<evidence type="ECO:0000259" key="8">
    <source>
        <dbReference type="SMART" id="SM01340"/>
    </source>
</evidence>
<name>A0AA87NNM9_TREMD</name>
<accession>A0AA87NNM9</accession>
<dbReference type="NCBIfam" id="TIGR00585">
    <property type="entry name" value="mutl"/>
    <property type="match status" value="1"/>
</dbReference>
<evidence type="ECO:0000256" key="5">
    <source>
        <dbReference type="HAMAP-Rule" id="MF_00149"/>
    </source>
</evidence>
<dbReference type="InterPro" id="IPR036890">
    <property type="entry name" value="HATPase_C_sf"/>
</dbReference>
<reference evidence="9 10" key="1">
    <citation type="submission" date="2013-04" db="EMBL/GenBank/DDBJ databases">
        <title>The Genome Sequence of Treponema medium ATCC 700293.</title>
        <authorList>
            <consortium name="The Broad Institute Genomics Platform"/>
            <person name="Earl A."/>
            <person name="Ward D."/>
            <person name="Feldgarden M."/>
            <person name="Gevers D."/>
            <person name="Leonetti C."/>
            <person name="Blanton J.M."/>
            <person name="Dewhirst F.E."/>
            <person name="Izard J."/>
            <person name="Walker B."/>
            <person name="Young S."/>
            <person name="Zeng Q."/>
            <person name="Gargeya S."/>
            <person name="Fitzgerald M."/>
            <person name="Haas B."/>
            <person name="Abouelleil A."/>
            <person name="Allen A.W."/>
            <person name="Alvarado L."/>
            <person name="Arachchi H.M."/>
            <person name="Berlin A.M."/>
            <person name="Chapman S.B."/>
            <person name="Gainer-Dewar J."/>
            <person name="Goldberg J."/>
            <person name="Griggs A."/>
            <person name="Gujja S."/>
            <person name="Hansen M."/>
            <person name="Howarth C."/>
            <person name="Imamovic A."/>
            <person name="Ireland A."/>
            <person name="Larimer J."/>
            <person name="McCowan C."/>
            <person name="Murphy C."/>
            <person name="Pearson M."/>
            <person name="Poon T.W."/>
            <person name="Priest M."/>
            <person name="Roberts A."/>
            <person name="Saif S."/>
            <person name="Shea T."/>
            <person name="Sisk P."/>
            <person name="Sykes S."/>
            <person name="Wortman J."/>
            <person name="Nusbaum C."/>
            <person name="Birren B."/>
        </authorList>
    </citation>
    <scope>NUCLEOTIDE SEQUENCE [LARGE SCALE GENOMIC DNA]</scope>
    <source>
        <strain evidence="9 10">ATCC 700293</strain>
    </source>
</reference>
<dbReference type="InterPro" id="IPR042121">
    <property type="entry name" value="MutL_C_regsub"/>
</dbReference>
<dbReference type="SMART" id="SM00853">
    <property type="entry name" value="MutL_C"/>
    <property type="match status" value="1"/>
</dbReference>
<feature type="domain" description="DNA mismatch repair protein S5" evidence="8">
    <location>
        <begin position="251"/>
        <end position="369"/>
    </location>
</feature>
<evidence type="ECO:0000256" key="3">
    <source>
        <dbReference type="ARBA" id="ARBA00022763"/>
    </source>
</evidence>
<sequence length="755" mass="81364">MDTAPQSPEISKASSHPDTAVAADAVGLSPSNTSKKAAVQSADSAAVYKPVKALDAETARKIAAGEVIDRPAAVIRELLDNAIDAGASKVQVEISGGGIDRIRVTDNGCGMSREDLAICTDTHTTSKISTAEDLLSLHSLGFRGEALSSIKAVSDLEITSTRNGPAAWKLQLGKILPARLNAGTVVQVENLFENFPARKQFLKRAAAETALCRTIFLDKALPHYTTEMRFVTDGMLRFLLAPAKSLRERCLAAFSFKEPEALFFEIEGGGEHFSFRIVLGSPDVVRSDKRAIMVFVNGRRITEFGLTQAIEYGSEGYFPNGGHPVAFLFLTVEPSRVDFNIHPAKKEARFQDYGAIHHAVSSAVGAFYRQHTVASLLKEKYDQSLTRPLDFQYGGAGQAMDKSNGFVNNGLGGGASGQIGSDNSQDNFSQGSLQPDVVPYSAWSEQNRLYAESLAQKHGSPAGAYPQPLHSGMTAGKYGYGKNGNPVAGTTADDYDQYGKAYGNDAGTPAAEYGYVRELSGNQAEYGDAQGGYGSAFRQIAATAAVSYSASGHIIPPPAATGMAVYLQPPPDLPPADFKLLGQVAGTFIAVEKNDALYLIDQHAAHERIIFEQLRRNTGGVQELLIPYRIITSSEEDDAFIKKHQELLCKAGFALSDEGAGVWQVTAVPARWTGTERDLIRDISGVRKNAGDILYQVLASAACRAACKDHAILDPVTQQRIAAQAFELPEPICPHGRPIWIVFTREELFKRVKRT</sequence>
<dbReference type="HAMAP" id="MF_00149">
    <property type="entry name" value="DNA_mis_repair"/>
    <property type="match status" value="1"/>
</dbReference>
<dbReference type="SMART" id="SM01340">
    <property type="entry name" value="DNA_mis_repair"/>
    <property type="match status" value="1"/>
</dbReference>
<dbReference type="RefSeq" id="WP_016522323.1">
    <property type="nucleotide sequence ID" value="NZ_KE332517.1"/>
</dbReference>
<keyword evidence="4 5" id="KW-0234">DNA repair</keyword>
<dbReference type="GO" id="GO:0006298">
    <property type="term" value="P:mismatch repair"/>
    <property type="evidence" value="ECO:0007669"/>
    <property type="project" value="UniProtKB-UniRule"/>
</dbReference>
<dbReference type="GO" id="GO:0005524">
    <property type="term" value="F:ATP binding"/>
    <property type="evidence" value="ECO:0007669"/>
    <property type="project" value="InterPro"/>
</dbReference>
<gene>
    <name evidence="5" type="primary">mutL</name>
    <name evidence="9" type="ORF">HMPREF9195_00327</name>
</gene>
<dbReference type="EMBL" id="ATFE01000003">
    <property type="protein sequence ID" value="EPF29624.1"/>
    <property type="molecule type" value="Genomic_DNA"/>
</dbReference>
<dbReference type="InterPro" id="IPR042120">
    <property type="entry name" value="MutL_C_dimsub"/>
</dbReference>
<dbReference type="InterPro" id="IPR037198">
    <property type="entry name" value="MutL_C_sf"/>
</dbReference>
<evidence type="ECO:0000313" key="9">
    <source>
        <dbReference type="EMBL" id="EPF29624.1"/>
    </source>
</evidence>
<dbReference type="CDD" id="cd00782">
    <property type="entry name" value="MutL_Trans"/>
    <property type="match status" value="1"/>
</dbReference>
<evidence type="ECO:0000256" key="4">
    <source>
        <dbReference type="ARBA" id="ARBA00023204"/>
    </source>
</evidence>
<protein>
    <recommendedName>
        <fullName evidence="2 5">DNA mismatch repair protein MutL</fullName>
    </recommendedName>
</protein>
<evidence type="ECO:0000259" key="7">
    <source>
        <dbReference type="SMART" id="SM00853"/>
    </source>
</evidence>
<dbReference type="InterPro" id="IPR020568">
    <property type="entry name" value="Ribosomal_Su5_D2-typ_SF"/>
</dbReference>
<dbReference type="GO" id="GO:0016887">
    <property type="term" value="F:ATP hydrolysis activity"/>
    <property type="evidence" value="ECO:0007669"/>
    <property type="project" value="InterPro"/>
</dbReference>
<dbReference type="InterPro" id="IPR014721">
    <property type="entry name" value="Ribsml_uS5_D2-typ_fold_subgr"/>
</dbReference>
<evidence type="ECO:0000313" key="10">
    <source>
        <dbReference type="Proteomes" id="UP000014634"/>
    </source>
</evidence>
<dbReference type="Proteomes" id="UP000014634">
    <property type="component" value="Unassembled WGS sequence"/>
</dbReference>
<keyword evidence="3 5" id="KW-0227">DNA damage</keyword>
<dbReference type="Gene3D" id="3.30.230.10">
    <property type="match status" value="1"/>
</dbReference>
<dbReference type="AlphaFoldDB" id="A0AA87NNM9"/>
<dbReference type="PANTHER" id="PTHR10073">
    <property type="entry name" value="DNA MISMATCH REPAIR PROTEIN MLH, PMS, MUTL"/>
    <property type="match status" value="1"/>
</dbReference>
<comment type="caution">
    <text evidence="9">The sequence shown here is derived from an EMBL/GenBank/DDBJ whole genome shotgun (WGS) entry which is preliminary data.</text>
</comment>
<organism evidence="9 10">
    <name type="scientific">Treponema medium ATCC 700293</name>
    <dbReference type="NCBI Taxonomy" id="1125700"/>
    <lineage>
        <taxon>Bacteria</taxon>
        <taxon>Pseudomonadati</taxon>
        <taxon>Spirochaetota</taxon>
        <taxon>Spirochaetia</taxon>
        <taxon>Spirochaetales</taxon>
        <taxon>Treponemataceae</taxon>
        <taxon>Treponema</taxon>
    </lineage>
</organism>
<evidence type="ECO:0000256" key="1">
    <source>
        <dbReference type="ARBA" id="ARBA00006082"/>
    </source>
</evidence>
<dbReference type="FunFam" id="3.30.565.10:FF:000003">
    <property type="entry name" value="DNA mismatch repair endonuclease MutL"/>
    <property type="match status" value="1"/>
</dbReference>
<dbReference type="Gene3D" id="3.30.1370.100">
    <property type="entry name" value="MutL, C-terminal domain, regulatory subdomain"/>
    <property type="match status" value="1"/>
</dbReference>
<dbReference type="GO" id="GO:0140664">
    <property type="term" value="F:ATP-dependent DNA damage sensor activity"/>
    <property type="evidence" value="ECO:0007669"/>
    <property type="project" value="InterPro"/>
</dbReference>
<comment type="function">
    <text evidence="5">This protein is involved in the repair of mismatches in DNA. It is required for dam-dependent methyl-directed DNA mismatch repair. May act as a 'molecular matchmaker', a protein that promotes the formation of a stable complex between two or more DNA-binding proteins in an ATP-dependent manner without itself being part of a final effector complex.</text>
</comment>